<evidence type="ECO:0000256" key="8">
    <source>
        <dbReference type="ARBA" id="ARBA00023224"/>
    </source>
</evidence>
<dbReference type="Proteomes" id="UP001634394">
    <property type="component" value="Unassembled WGS sequence"/>
</dbReference>
<evidence type="ECO:0000256" key="5">
    <source>
        <dbReference type="ARBA" id="ARBA00023040"/>
    </source>
</evidence>
<feature type="transmembrane region" description="Helical" evidence="9">
    <location>
        <begin position="309"/>
        <end position="331"/>
    </location>
</feature>
<dbReference type="SUPFAM" id="SSF81321">
    <property type="entry name" value="Family A G protein-coupled receptor-like"/>
    <property type="match status" value="1"/>
</dbReference>
<dbReference type="InterPro" id="IPR017452">
    <property type="entry name" value="GPCR_Rhodpsn_7TM"/>
</dbReference>
<evidence type="ECO:0000256" key="1">
    <source>
        <dbReference type="ARBA" id="ARBA00004141"/>
    </source>
</evidence>
<keyword evidence="3 9" id="KW-0812">Transmembrane</keyword>
<comment type="subcellular location">
    <subcellularLocation>
        <location evidence="1">Membrane</location>
        <topology evidence="1">Multi-pass membrane protein</topology>
    </subcellularLocation>
</comment>
<feature type="transmembrane region" description="Helical" evidence="9">
    <location>
        <begin position="207"/>
        <end position="228"/>
    </location>
</feature>
<dbReference type="PRINTS" id="PR01012">
    <property type="entry name" value="NRPEPTIDEYR"/>
</dbReference>
<dbReference type="EMBL" id="JBJQND010000010">
    <property type="protein sequence ID" value="KAL3864700.1"/>
    <property type="molecule type" value="Genomic_DNA"/>
</dbReference>
<evidence type="ECO:0000256" key="3">
    <source>
        <dbReference type="ARBA" id="ARBA00022692"/>
    </source>
</evidence>
<evidence type="ECO:0000256" key="2">
    <source>
        <dbReference type="ARBA" id="ARBA00010663"/>
    </source>
</evidence>
<dbReference type="CDD" id="cd00637">
    <property type="entry name" value="7tm_classA_rhodopsin-like"/>
    <property type="match status" value="1"/>
</dbReference>
<dbReference type="AlphaFoldDB" id="A0ABD3VWE9"/>
<feature type="transmembrane region" description="Helical" evidence="9">
    <location>
        <begin position="273"/>
        <end position="294"/>
    </location>
</feature>
<dbReference type="Pfam" id="PF00001">
    <property type="entry name" value="7tm_1"/>
    <property type="match status" value="1"/>
</dbReference>
<keyword evidence="4 9" id="KW-1133">Transmembrane helix</keyword>
<dbReference type="InterPro" id="IPR000276">
    <property type="entry name" value="GPCR_Rhodpsn"/>
</dbReference>
<evidence type="ECO:0000313" key="11">
    <source>
        <dbReference type="EMBL" id="KAL3864700.1"/>
    </source>
</evidence>
<dbReference type="InterPro" id="IPR000611">
    <property type="entry name" value="NPY_rcpt"/>
</dbReference>
<gene>
    <name evidence="11" type="ORF">ACJMK2_006360</name>
</gene>
<name>A0ABD3VWE9_SINWO</name>
<feature type="transmembrane region" description="Helical" evidence="9">
    <location>
        <begin position="43"/>
        <end position="65"/>
    </location>
</feature>
<dbReference type="PROSITE" id="PS50262">
    <property type="entry name" value="G_PROTEIN_RECEP_F1_2"/>
    <property type="match status" value="1"/>
</dbReference>
<evidence type="ECO:0000313" key="12">
    <source>
        <dbReference type="Proteomes" id="UP001634394"/>
    </source>
</evidence>
<evidence type="ECO:0000256" key="9">
    <source>
        <dbReference type="SAM" id="Phobius"/>
    </source>
</evidence>
<dbReference type="GO" id="GO:0004930">
    <property type="term" value="F:G protein-coupled receptor activity"/>
    <property type="evidence" value="ECO:0007669"/>
    <property type="project" value="UniProtKB-KW"/>
</dbReference>
<feature type="transmembrane region" description="Helical" evidence="9">
    <location>
        <begin position="77"/>
        <end position="101"/>
    </location>
</feature>
<feature type="transmembrane region" description="Helical" evidence="9">
    <location>
        <begin position="155"/>
        <end position="180"/>
    </location>
</feature>
<evidence type="ECO:0000256" key="4">
    <source>
        <dbReference type="ARBA" id="ARBA00022989"/>
    </source>
</evidence>
<evidence type="ECO:0000259" key="10">
    <source>
        <dbReference type="PROSITE" id="PS50262"/>
    </source>
</evidence>
<feature type="domain" description="G-protein coupled receptors family 1 profile" evidence="10">
    <location>
        <begin position="56"/>
        <end position="328"/>
    </location>
</feature>
<evidence type="ECO:0000256" key="6">
    <source>
        <dbReference type="ARBA" id="ARBA00023136"/>
    </source>
</evidence>
<keyword evidence="12" id="KW-1185">Reference proteome</keyword>
<reference evidence="11 12" key="1">
    <citation type="submission" date="2024-11" db="EMBL/GenBank/DDBJ databases">
        <title>Chromosome-level genome assembly of the freshwater bivalve Anodonta woodiana.</title>
        <authorList>
            <person name="Chen X."/>
        </authorList>
    </citation>
    <scope>NUCLEOTIDE SEQUENCE [LARGE SCALE GENOMIC DNA]</scope>
    <source>
        <strain evidence="11">MN2024</strain>
        <tissue evidence="11">Gills</tissue>
    </source>
</reference>
<dbReference type="Gene3D" id="1.20.1070.10">
    <property type="entry name" value="Rhodopsin 7-helix transmembrane proteins"/>
    <property type="match status" value="1"/>
</dbReference>
<evidence type="ECO:0000256" key="7">
    <source>
        <dbReference type="ARBA" id="ARBA00023170"/>
    </source>
</evidence>
<sequence>MMQTTNSSYLYGVDTHHGLGNKTFFTYFAEFNRPWHGIVYVEATFLVTLFLISLAGNVVIIFKVIKDKRSRNITDYFVCNLALADVMYTLGGPFIAVVRITETWKLGEFICHILAFMECLSAFGMVWTMAAISIDRYICINLNMASSKRIRPRSVAIISVVIWIFVGALFIPVAVFFLVVDAKLGDSHVKICTLVWPYLDSLPIGRLYVWITFVLGFILPFTIIVANYTRIFKKFWLSSRAVANAQIREVRTGSMSQKTRILNRKNLKTVKMLVLLVILFILMWLPTFAMFLAITHDYDSNRMVLPSSAMILVILLGFINACINPFLYGLIHNRFQGGTSVCRYCCHSRPSMERACSRSKERIWTVRQET</sequence>
<dbReference type="PANTHER" id="PTHR45695:SF37">
    <property type="entry name" value="FREE FATTY ACID RECEPTOR 4-LIKE"/>
    <property type="match status" value="1"/>
</dbReference>
<protein>
    <recommendedName>
        <fullName evidence="10">G-protein coupled receptors family 1 profile domain-containing protein</fullName>
    </recommendedName>
</protein>
<accession>A0ABD3VWE9</accession>
<dbReference type="PRINTS" id="PR00237">
    <property type="entry name" value="GPCRRHODOPSN"/>
</dbReference>
<organism evidence="11 12">
    <name type="scientific">Sinanodonta woodiana</name>
    <name type="common">Chinese pond mussel</name>
    <name type="synonym">Anodonta woodiana</name>
    <dbReference type="NCBI Taxonomy" id="1069815"/>
    <lineage>
        <taxon>Eukaryota</taxon>
        <taxon>Metazoa</taxon>
        <taxon>Spiralia</taxon>
        <taxon>Lophotrochozoa</taxon>
        <taxon>Mollusca</taxon>
        <taxon>Bivalvia</taxon>
        <taxon>Autobranchia</taxon>
        <taxon>Heteroconchia</taxon>
        <taxon>Palaeoheterodonta</taxon>
        <taxon>Unionida</taxon>
        <taxon>Unionoidea</taxon>
        <taxon>Unionidae</taxon>
        <taxon>Unioninae</taxon>
        <taxon>Sinanodonta</taxon>
    </lineage>
</organism>
<keyword evidence="8" id="KW-0807">Transducer</keyword>
<dbReference type="PANTHER" id="PTHR45695">
    <property type="entry name" value="LEUCOKININ RECEPTOR-RELATED"/>
    <property type="match status" value="1"/>
</dbReference>
<comment type="similarity">
    <text evidence="2">Belongs to the G-protein coupled receptor 1 family.</text>
</comment>
<comment type="caution">
    <text evidence="11">The sequence shown here is derived from an EMBL/GenBank/DDBJ whole genome shotgun (WGS) entry which is preliminary data.</text>
</comment>
<keyword evidence="5" id="KW-0297">G-protein coupled receptor</keyword>
<feature type="transmembrane region" description="Helical" evidence="9">
    <location>
        <begin position="113"/>
        <end position="134"/>
    </location>
</feature>
<keyword evidence="6 9" id="KW-0472">Membrane</keyword>
<dbReference type="GO" id="GO:0016020">
    <property type="term" value="C:membrane"/>
    <property type="evidence" value="ECO:0007669"/>
    <property type="project" value="UniProtKB-SubCell"/>
</dbReference>
<keyword evidence="7" id="KW-0675">Receptor</keyword>
<proteinExistence type="inferred from homology"/>